<sequence>MSIRNLLASADQLERAVVISLFTWRRAEPSDPVDDDERHGYWGDAYPDKPQDRIGSRLWLLRRRSLTGETMQDVQRYADEALAWMVEDGVAQRAVARFERQGATRLDLYVTLTLDEGQRQMQFDDVLGVINAI</sequence>
<organism evidence="1 2">
    <name type="scientific">Alcaligenes aquatilis</name>
    <dbReference type="NCBI Taxonomy" id="323284"/>
    <lineage>
        <taxon>Bacteria</taxon>
        <taxon>Pseudomonadati</taxon>
        <taxon>Pseudomonadota</taxon>
        <taxon>Betaproteobacteria</taxon>
        <taxon>Burkholderiales</taxon>
        <taxon>Alcaligenaceae</taxon>
        <taxon>Alcaligenes</taxon>
    </lineage>
</organism>
<dbReference type="KEGG" id="aaqu:D3M96_14210"/>
<dbReference type="Pfam" id="PF07409">
    <property type="entry name" value="GP46"/>
    <property type="match status" value="1"/>
</dbReference>
<dbReference type="EMBL" id="CP032153">
    <property type="protein sequence ID" value="AYN21584.1"/>
    <property type="molecule type" value="Genomic_DNA"/>
</dbReference>
<dbReference type="InterPro" id="IPR010877">
    <property type="entry name" value="Phage_Mu_Gp46"/>
</dbReference>
<name>A0A3G2HWZ2_9BURK</name>
<dbReference type="AlphaFoldDB" id="A0A3G2HWZ2"/>
<evidence type="ECO:0000313" key="1">
    <source>
        <dbReference type="EMBL" id="AYN21584.1"/>
    </source>
</evidence>
<protein>
    <recommendedName>
        <fullName evidence="3">Phage tail protein</fullName>
    </recommendedName>
</protein>
<proteinExistence type="predicted"/>
<dbReference type="RefSeq" id="WP_121739311.1">
    <property type="nucleotide sequence ID" value="NZ_CP032153.1"/>
</dbReference>
<dbReference type="Proteomes" id="UP000268070">
    <property type="component" value="Chromosome"/>
</dbReference>
<evidence type="ECO:0008006" key="3">
    <source>
        <dbReference type="Google" id="ProtNLM"/>
    </source>
</evidence>
<dbReference type="OrthoDB" id="5677166at2"/>
<evidence type="ECO:0000313" key="2">
    <source>
        <dbReference type="Proteomes" id="UP000268070"/>
    </source>
</evidence>
<gene>
    <name evidence="1" type="ORF">D3M96_14210</name>
</gene>
<reference evidence="1 2" key="1">
    <citation type="submission" date="2018-09" db="EMBL/GenBank/DDBJ databases">
        <title>Complete genome sequence of the hydrocarbonoclastic bacterium Alcaligenes aquatilis QD168, isolated from a crude-oil polluted marine sediment of Central Chile.</title>
        <authorList>
            <person name="Duran R.E."/>
            <person name="Barra B."/>
            <person name="Salva-Serra F."/>
            <person name="Mendez V."/>
            <person name="Moore E.R.B."/>
            <person name="Seeger M."/>
        </authorList>
    </citation>
    <scope>NUCLEOTIDE SEQUENCE [LARGE SCALE GENOMIC DNA]</scope>
    <source>
        <strain evidence="1 2">QD168</strain>
    </source>
</reference>
<accession>A0A3G2HWZ2</accession>